<keyword evidence="7 9" id="KW-0411">Iron-sulfur</keyword>
<dbReference type="InterPro" id="IPR010723">
    <property type="entry name" value="HemN_C"/>
</dbReference>
<evidence type="ECO:0000256" key="3">
    <source>
        <dbReference type="ARBA" id="ARBA00022617"/>
    </source>
</evidence>
<sequence length="375" mass="40514">MIGVYIHIPFCKQKCLYCDFPSYGGILRYKEAYVDALCREIGASPYGGAVVDTVYFGGGTPSLLSTAEAVRIMTAVRKTFTVVPEAEVTFEGNPESLNGAYAADLAAAGVNRLSFGVQTFDDRLLRSLGRAHTAAMAREAVTAAVAGGIKNISVDLMYGLPGQTTDDVAASVRRLLQLPVVHASVYSLIVEDGTPLQRLVAGGKVTLPGAAAVEAMGAIVRRQLAAGGFEHYEISSYAVKGRRSRHNSKYWQCLPYIGFGVSAHSFVGNRRWSNIANIPTYCERAGRETVAAEETVITRQRAMEDYCFLALRMKDGIDYVKFAAQFGCAITEPFGRVLASLEKQGLITGTERGCRLSSTGLAYGNYVFGKFLQSE</sequence>
<keyword evidence="6 9" id="KW-0408">Iron</keyword>
<dbReference type="RefSeq" id="WP_023053104.1">
    <property type="nucleotide sequence ID" value="NZ_AWXA01000008.1"/>
</dbReference>
<comment type="subcellular location">
    <subcellularLocation>
        <location evidence="9">Cytoplasm</location>
    </subcellularLocation>
</comment>
<dbReference type="InterPro" id="IPR013785">
    <property type="entry name" value="Aldolase_TIM"/>
</dbReference>
<dbReference type="InterPro" id="IPR034505">
    <property type="entry name" value="Coproporphyrinogen-III_oxidase"/>
</dbReference>
<dbReference type="PANTHER" id="PTHR13932:SF5">
    <property type="entry name" value="RADICAL S-ADENOSYL METHIONINE DOMAIN-CONTAINING PROTEIN 1, MITOCHONDRIAL"/>
    <property type="match status" value="1"/>
</dbReference>
<feature type="domain" description="Radical SAM core" evidence="10">
    <location>
        <begin position="1"/>
        <end position="230"/>
    </location>
</feature>
<keyword evidence="9" id="KW-0004">4Fe-4S</keyword>
<keyword evidence="5 9" id="KW-0479">Metal-binding</keyword>
<comment type="caution">
    <text evidence="11">The sequence shown here is derived from an EMBL/GenBank/DDBJ whole genome shotgun (WGS) entry which is preliminary data.</text>
</comment>
<dbReference type="GO" id="GO:0004109">
    <property type="term" value="F:coproporphyrinogen oxidase activity"/>
    <property type="evidence" value="ECO:0007669"/>
    <property type="project" value="InterPro"/>
</dbReference>
<evidence type="ECO:0000313" key="11">
    <source>
        <dbReference type="EMBL" id="ERT61814.1"/>
    </source>
</evidence>
<dbReference type="Gene3D" id="3.20.20.70">
    <property type="entry name" value="Aldolase class I"/>
    <property type="match status" value="1"/>
</dbReference>
<organism evidence="11 12">
    <name type="scientific">Megasphaera vaginalis</name>
    <name type="common">ex Srinivasan et al. 2021</name>
    <dbReference type="NCBI Taxonomy" id="1111454"/>
    <lineage>
        <taxon>Bacteria</taxon>
        <taxon>Bacillati</taxon>
        <taxon>Bacillota</taxon>
        <taxon>Negativicutes</taxon>
        <taxon>Veillonellales</taxon>
        <taxon>Veillonellaceae</taxon>
        <taxon>Megasphaera</taxon>
    </lineage>
</organism>
<dbReference type="PATRIC" id="fig|1111454.3.peg.516"/>
<keyword evidence="9" id="KW-0963">Cytoplasm</keyword>
<dbReference type="SMART" id="SM00729">
    <property type="entry name" value="Elp3"/>
    <property type="match status" value="1"/>
</dbReference>
<dbReference type="GO" id="GO:0046872">
    <property type="term" value="F:metal ion binding"/>
    <property type="evidence" value="ECO:0007669"/>
    <property type="project" value="UniProtKB-UniRule"/>
</dbReference>
<dbReference type="SFLD" id="SFLDG01065">
    <property type="entry name" value="anaerobic_coproporphyrinogen-I"/>
    <property type="match status" value="1"/>
</dbReference>
<evidence type="ECO:0000256" key="6">
    <source>
        <dbReference type="ARBA" id="ARBA00023004"/>
    </source>
</evidence>
<dbReference type="InterPro" id="IPR007197">
    <property type="entry name" value="rSAM"/>
</dbReference>
<proteinExistence type="inferred from homology"/>
<dbReference type="InterPro" id="IPR004559">
    <property type="entry name" value="HemW-like"/>
</dbReference>
<comment type="function">
    <text evidence="9">Probably acts as a heme chaperone, transferring heme to an unknown acceptor. Binds one molecule of heme per monomer, possibly covalently. Binds 1 [4Fe-4S] cluster. The cluster is coordinated with 3 cysteines and an exchangeable S-adenosyl-L-methionine.</text>
</comment>
<keyword evidence="4 9" id="KW-0949">S-adenosyl-L-methionine</keyword>
<dbReference type="STRING" id="1111454.HMPREF1250_2180"/>
<dbReference type="Proteomes" id="UP000017090">
    <property type="component" value="Unassembled WGS sequence"/>
</dbReference>
<dbReference type="SFLD" id="SFLDF00562">
    <property type="entry name" value="HemN-like__clustered_with_heat"/>
    <property type="match status" value="1"/>
</dbReference>
<protein>
    <recommendedName>
        <fullName evidence="2 9">Heme chaperone HemW</fullName>
    </recommendedName>
</protein>
<dbReference type="PROSITE" id="PS51918">
    <property type="entry name" value="RADICAL_SAM"/>
    <property type="match status" value="1"/>
</dbReference>
<name>U7USE3_9FIRM</name>
<comment type="similarity">
    <text evidence="1">Belongs to the anaerobic coproporphyrinogen-III oxidase family. HemW subfamily.</text>
</comment>
<keyword evidence="8 9" id="KW-0143">Chaperone</keyword>
<evidence type="ECO:0000313" key="12">
    <source>
        <dbReference type="Proteomes" id="UP000017090"/>
    </source>
</evidence>
<dbReference type="SFLD" id="SFLDG01082">
    <property type="entry name" value="B12-binding_domain_containing"/>
    <property type="match status" value="1"/>
</dbReference>
<dbReference type="SUPFAM" id="SSF102114">
    <property type="entry name" value="Radical SAM enzymes"/>
    <property type="match status" value="1"/>
</dbReference>
<keyword evidence="3 9" id="KW-0349">Heme</keyword>
<dbReference type="OrthoDB" id="9808022at2"/>
<dbReference type="InterPro" id="IPR058240">
    <property type="entry name" value="rSAM_sf"/>
</dbReference>
<evidence type="ECO:0000256" key="4">
    <source>
        <dbReference type="ARBA" id="ARBA00022691"/>
    </source>
</evidence>
<dbReference type="Pfam" id="PF06969">
    <property type="entry name" value="HemN_C"/>
    <property type="match status" value="1"/>
</dbReference>
<evidence type="ECO:0000256" key="8">
    <source>
        <dbReference type="ARBA" id="ARBA00023186"/>
    </source>
</evidence>
<dbReference type="EMBL" id="AWXA01000008">
    <property type="protein sequence ID" value="ERT61814.1"/>
    <property type="molecule type" value="Genomic_DNA"/>
</dbReference>
<dbReference type="NCBIfam" id="TIGR00539">
    <property type="entry name" value="hemN_rel"/>
    <property type="match status" value="1"/>
</dbReference>
<dbReference type="InterPro" id="IPR006638">
    <property type="entry name" value="Elp3/MiaA/NifB-like_rSAM"/>
</dbReference>
<gene>
    <name evidence="11" type="ORF">HMPREF1250_2180</name>
</gene>
<dbReference type="GO" id="GO:0051539">
    <property type="term" value="F:4 iron, 4 sulfur cluster binding"/>
    <property type="evidence" value="ECO:0007669"/>
    <property type="project" value="UniProtKB-UniRule"/>
</dbReference>
<evidence type="ECO:0000259" key="10">
    <source>
        <dbReference type="PROSITE" id="PS51918"/>
    </source>
</evidence>
<dbReference type="GO" id="GO:0005737">
    <property type="term" value="C:cytoplasm"/>
    <property type="evidence" value="ECO:0007669"/>
    <property type="project" value="UniProtKB-SubCell"/>
</dbReference>
<dbReference type="eggNOG" id="COG0635">
    <property type="taxonomic scope" value="Bacteria"/>
</dbReference>
<evidence type="ECO:0000256" key="5">
    <source>
        <dbReference type="ARBA" id="ARBA00022723"/>
    </source>
</evidence>
<dbReference type="CDD" id="cd01335">
    <property type="entry name" value="Radical_SAM"/>
    <property type="match status" value="1"/>
</dbReference>
<dbReference type="GO" id="GO:0006779">
    <property type="term" value="P:porphyrin-containing compound biosynthetic process"/>
    <property type="evidence" value="ECO:0007669"/>
    <property type="project" value="InterPro"/>
</dbReference>
<dbReference type="PANTHER" id="PTHR13932">
    <property type="entry name" value="COPROPORPHYRINIGEN III OXIDASE"/>
    <property type="match status" value="1"/>
</dbReference>
<dbReference type="SFLD" id="SFLDF00288">
    <property type="entry name" value="HemN-like__clustered_with_nucl"/>
    <property type="match status" value="1"/>
</dbReference>
<dbReference type="Pfam" id="PF04055">
    <property type="entry name" value="Radical_SAM"/>
    <property type="match status" value="1"/>
</dbReference>
<evidence type="ECO:0000256" key="1">
    <source>
        <dbReference type="ARBA" id="ARBA00006100"/>
    </source>
</evidence>
<keyword evidence="12" id="KW-1185">Reference proteome</keyword>
<reference evidence="11 12" key="1">
    <citation type="submission" date="2013-09" db="EMBL/GenBank/DDBJ databases">
        <authorList>
            <person name="Durkin A.S."/>
            <person name="Haft D.R."/>
            <person name="McCorrison J."/>
            <person name="Torralba M."/>
            <person name="Gillis M."/>
            <person name="Haft D.H."/>
            <person name="Methe B."/>
            <person name="Sutton G."/>
            <person name="Nelson K.E."/>
        </authorList>
    </citation>
    <scope>NUCLEOTIDE SEQUENCE [LARGE SCALE GENOMIC DNA]</scope>
    <source>
        <strain evidence="11 12">BV3C16-1</strain>
    </source>
</reference>
<dbReference type="SFLD" id="SFLDS00029">
    <property type="entry name" value="Radical_SAM"/>
    <property type="match status" value="1"/>
</dbReference>
<accession>U7USE3</accession>
<evidence type="ECO:0000256" key="9">
    <source>
        <dbReference type="RuleBase" id="RU364116"/>
    </source>
</evidence>
<evidence type="ECO:0000256" key="2">
    <source>
        <dbReference type="ARBA" id="ARBA00017228"/>
    </source>
</evidence>
<dbReference type="AlphaFoldDB" id="U7USE3"/>
<evidence type="ECO:0000256" key="7">
    <source>
        <dbReference type="ARBA" id="ARBA00023014"/>
    </source>
</evidence>